<comment type="caution">
    <text evidence="1">The sequence shown here is derived from an EMBL/GenBank/DDBJ whole genome shotgun (WGS) entry which is preliminary data.</text>
</comment>
<sequence>MNTEVNIGAISSFVDQHANVVDVTHSLLASYGSSTARKIFSIVEQGTLVIREPKVDTKDTILCLPVQIQEKNDVVGYGKKAISHGKGKLSKVVCSTSNLNLIESLANDDIAKASHVLVRDMPIDANPLRQSSQVYFFDVNNERNHSNEENIDGLYDVPDTVINFLDEEGMTALGQGSKKCALWRNLYITFALEYFL</sequence>
<name>A0ABD2ZMK0_9GENT</name>
<organism evidence="1 2">
    <name type="scientific">Cinchona calisaya</name>
    <dbReference type="NCBI Taxonomy" id="153742"/>
    <lineage>
        <taxon>Eukaryota</taxon>
        <taxon>Viridiplantae</taxon>
        <taxon>Streptophyta</taxon>
        <taxon>Embryophyta</taxon>
        <taxon>Tracheophyta</taxon>
        <taxon>Spermatophyta</taxon>
        <taxon>Magnoliopsida</taxon>
        <taxon>eudicotyledons</taxon>
        <taxon>Gunneridae</taxon>
        <taxon>Pentapetalae</taxon>
        <taxon>asterids</taxon>
        <taxon>lamiids</taxon>
        <taxon>Gentianales</taxon>
        <taxon>Rubiaceae</taxon>
        <taxon>Cinchonoideae</taxon>
        <taxon>Cinchoneae</taxon>
        <taxon>Cinchona</taxon>
    </lineage>
</organism>
<evidence type="ECO:0000313" key="1">
    <source>
        <dbReference type="EMBL" id="KAL3520662.1"/>
    </source>
</evidence>
<reference evidence="1 2" key="1">
    <citation type="submission" date="2024-11" db="EMBL/GenBank/DDBJ databases">
        <title>A near-complete genome assembly of Cinchona calisaya.</title>
        <authorList>
            <person name="Lian D.C."/>
            <person name="Zhao X.W."/>
            <person name="Wei L."/>
        </authorList>
    </citation>
    <scope>NUCLEOTIDE SEQUENCE [LARGE SCALE GENOMIC DNA]</scope>
    <source>
        <tissue evidence="1">Nenye</tissue>
    </source>
</reference>
<accession>A0ABD2ZMK0</accession>
<proteinExistence type="predicted"/>
<protein>
    <submittedName>
        <fullName evidence="1">Uncharacterized protein</fullName>
    </submittedName>
</protein>
<dbReference type="AlphaFoldDB" id="A0ABD2ZMK0"/>
<keyword evidence="2" id="KW-1185">Reference proteome</keyword>
<dbReference type="Proteomes" id="UP001630127">
    <property type="component" value="Unassembled WGS sequence"/>
</dbReference>
<evidence type="ECO:0000313" key="2">
    <source>
        <dbReference type="Proteomes" id="UP001630127"/>
    </source>
</evidence>
<dbReference type="EMBL" id="JBJUIK010000008">
    <property type="protein sequence ID" value="KAL3520662.1"/>
    <property type="molecule type" value="Genomic_DNA"/>
</dbReference>
<gene>
    <name evidence="1" type="ORF">ACH5RR_018811</name>
</gene>